<organism evidence="2 3">
    <name type="scientific">Pilimelia terevasa</name>
    <dbReference type="NCBI Taxonomy" id="53372"/>
    <lineage>
        <taxon>Bacteria</taxon>
        <taxon>Bacillati</taxon>
        <taxon>Actinomycetota</taxon>
        <taxon>Actinomycetes</taxon>
        <taxon>Micromonosporales</taxon>
        <taxon>Micromonosporaceae</taxon>
        <taxon>Pilimelia</taxon>
    </lineage>
</organism>
<evidence type="ECO:0000313" key="3">
    <source>
        <dbReference type="Proteomes" id="UP000662200"/>
    </source>
</evidence>
<comment type="caution">
    <text evidence="2">The sequence shown here is derived from an EMBL/GenBank/DDBJ whole genome shotgun (WGS) entry which is preliminary data.</text>
</comment>
<keyword evidence="1" id="KW-0732">Signal</keyword>
<dbReference type="EMBL" id="BMQC01000009">
    <property type="protein sequence ID" value="GGK34563.1"/>
    <property type="molecule type" value="Genomic_DNA"/>
</dbReference>
<reference evidence="2" key="2">
    <citation type="submission" date="2020-09" db="EMBL/GenBank/DDBJ databases">
        <authorList>
            <person name="Sun Q."/>
            <person name="Ohkuma M."/>
        </authorList>
    </citation>
    <scope>NUCLEOTIDE SEQUENCE</scope>
    <source>
        <strain evidence="2">JCM 3091</strain>
    </source>
</reference>
<name>A0A8J3FJR7_9ACTN</name>
<accession>A0A8J3FJR7</accession>
<evidence type="ECO:0000256" key="1">
    <source>
        <dbReference type="SAM" id="SignalP"/>
    </source>
</evidence>
<evidence type="ECO:0000313" key="2">
    <source>
        <dbReference type="EMBL" id="GGK34563.1"/>
    </source>
</evidence>
<sequence length="50" mass="5013">MKAFSILAALLVLAGTPGSASAVAPDILSNTPKIVHLDPDTGAVLSIKRA</sequence>
<keyword evidence="3" id="KW-1185">Reference proteome</keyword>
<reference evidence="2" key="1">
    <citation type="journal article" date="2014" name="Int. J. Syst. Evol. Microbiol.">
        <title>Complete genome sequence of Corynebacterium casei LMG S-19264T (=DSM 44701T), isolated from a smear-ripened cheese.</title>
        <authorList>
            <consortium name="US DOE Joint Genome Institute (JGI-PGF)"/>
            <person name="Walter F."/>
            <person name="Albersmeier A."/>
            <person name="Kalinowski J."/>
            <person name="Ruckert C."/>
        </authorList>
    </citation>
    <scope>NUCLEOTIDE SEQUENCE</scope>
    <source>
        <strain evidence="2">JCM 3091</strain>
    </source>
</reference>
<gene>
    <name evidence="2" type="ORF">GCM10010124_29030</name>
</gene>
<dbReference type="Proteomes" id="UP000662200">
    <property type="component" value="Unassembled WGS sequence"/>
</dbReference>
<proteinExistence type="predicted"/>
<feature type="chain" id="PRO_5035228944" description="D-alanyl-D-alanine carboxypeptidase" evidence="1">
    <location>
        <begin position="23"/>
        <end position="50"/>
    </location>
</feature>
<dbReference type="RefSeq" id="WP_189114847.1">
    <property type="nucleotide sequence ID" value="NZ_BMQC01000009.1"/>
</dbReference>
<evidence type="ECO:0008006" key="4">
    <source>
        <dbReference type="Google" id="ProtNLM"/>
    </source>
</evidence>
<dbReference type="AlphaFoldDB" id="A0A8J3FJR7"/>
<protein>
    <recommendedName>
        <fullName evidence="4">D-alanyl-D-alanine carboxypeptidase</fullName>
    </recommendedName>
</protein>
<feature type="signal peptide" evidence="1">
    <location>
        <begin position="1"/>
        <end position="22"/>
    </location>
</feature>